<evidence type="ECO:0000256" key="2">
    <source>
        <dbReference type="ARBA" id="ARBA00023239"/>
    </source>
</evidence>
<dbReference type="OrthoDB" id="554080at2"/>
<proteinExistence type="inferred from homology"/>
<gene>
    <name evidence="3" type="primary">cpcS</name>
    <name evidence="4" type="ORF">COO91_05659</name>
</gene>
<protein>
    <recommendedName>
        <fullName evidence="3">Chromophore lyase CpcS/CpeS</fullName>
        <ecNumber evidence="3">4.-.-.-</ecNumber>
    </recommendedName>
</protein>
<evidence type="ECO:0000313" key="4">
    <source>
        <dbReference type="EMBL" id="AUB39661.1"/>
    </source>
</evidence>
<dbReference type="GO" id="GO:0016829">
    <property type="term" value="F:lyase activity"/>
    <property type="evidence" value="ECO:0007669"/>
    <property type="project" value="UniProtKB-KW"/>
</dbReference>
<comment type="function">
    <text evidence="3">Covalently attaches a chromophore to Cys residue(s) of phycobiliproteins.</text>
</comment>
<keyword evidence="5" id="KW-1185">Reference proteome</keyword>
<dbReference type="Gene3D" id="2.40.128.20">
    <property type="match status" value="1"/>
</dbReference>
<evidence type="ECO:0000256" key="3">
    <source>
        <dbReference type="HAMAP-Rule" id="MF_01459"/>
    </source>
</evidence>
<reference evidence="4 5" key="1">
    <citation type="submission" date="2017-11" db="EMBL/GenBank/DDBJ databases">
        <title>Complete genome of a free-living desiccation-tolerant cyanobacterium and its photosynthetic adaptation to extreme terrestrial habitat.</title>
        <authorList>
            <person name="Shang J."/>
        </authorList>
    </citation>
    <scope>NUCLEOTIDE SEQUENCE [LARGE SCALE GENOMIC DNA]</scope>
    <source>
        <strain evidence="4 5">CCNUN1</strain>
    </source>
</reference>
<dbReference type="KEGG" id="nfl:COO91_05659"/>
<keyword evidence="2 3" id="KW-0456">Lyase</keyword>
<name>A0A2K8SW21_9NOSO</name>
<organism evidence="4 5">
    <name type="scientific">Nostoc flagelliforme CCNUN1</name>
    <dbReference type="NCBI Taxonomy" id="2038116"/>
    <lineage>
        <taxon>Bacteria</taxon>
        <taxon>Bacillati</taxon>
        <taxon>Cyanobacteriota</taxon>
        <taxon>Cyanophyceae</taxon>
        <taxon>Nostocales</taxon>
        <taxon>Nostocaceae</taxon>
        <taxon>Nostoc</taxon>
    </lineage>
</organism>
<dbReference type="InterPro" id="IPR012674">
    <property type="entry name" value="Calycin"/>
</dbReference>
<dbReference type="HAMAP" id="MF_01459">
    <property type="entry name" value="Chrphore_lyase_CpxS"/>
    <property type="match status" value="1"/>
</dbReference>
<dbReference type="CDD" id="cd16339">
    <property type="entry name" value="CpcS"/>
    <property type="match status" value="1"/>
</dbReference>
<dbReference type="Proteomes" id="UP000232003">
    <property type="component" value="Chromosome"/>
</dbReference>
<dbReference type="GO" id="GO:0017006">
    <property type="term" value="P:protein-tetrapyrrole linkage"/>
    <property type="evidence" value="ECO:0007669"/>
    <property type="project" value="UniProtKB-UniRule"/>
</dbReference>
<dbReference type="RefSeq" id="WP_100900607.1">
    <property type="nucleotide sequence ID" value="NZ_CAWNNC010000001.1"/>
</dbReference>
<dbReference type="EMBL" id="CP024785">
    <property type="protein sequence ID" value="AUB39661.1"/>
    <property type="molecule type" value="Genomic_DNA"/>
</dbReference>
<dbReference type="Pfam" id="PF09367">
    <property type="entry name" value="CpeS"/>
    <property type="match status" value="1"/>
</dbReference>
<accession>A0A2K8SW21</accession>
<sequence length="188" mass="20622">MNIEEFFQLSAGKWFSHRTSQHLAFNQSEESKSDIIIEALALDDPKVIKLCQQYEINPSSASCAAKISWNGTIEKDKTKHSGSTVLVSVTDADNPSEGKLLREVVDADKTPVAGHYKFDSDGALILTIEDETMSLEERLWFASPNLRMRVNVLKSFDGFSIASFTSEIRMGGFPPAAKASEAANSVSS</sequence>
<dbReference type="AlphaFoldDB" id="A0A2K8SW21"/>
<dbReference type="InterPro" id="IPR018536">
    <property type="entry name" value="CpcS/CpeS"/>
</dbReference>
<dbReference type="EC" id="4.-.-.-" evidence="3"/>
<evidence type="ECO:0000256" key="1">
    <source>
        <dbReference type="ARBA" id="ARBA00010681"/>
    </source>
</evidence>
<evidence type="ECO:0000313" key="5">
    <source>
        <dbReference type="Proteomes" id="UP000232003"/>
    </source>
</evidence>
<comment type="similarity">
    <text evidence="1 3">Belongs to the CpcS/CpeS biliprotein lyase family.</text>
</comment>